<evidence type="ECO:0000313" key="2">
    <source>
        <dbReference type="Proteomes" id="UP000807769"/>
    </source>
</evidence>
<dbReference type="EMBL" id="JABBWG010000003">
    <property type="protein sequence ID" value="KAG1824726.1"/>
    <property type="molecule type" value="Genomic_DNA"/>
</dbReference>
<accession>A0A9P7JIL0</accession>
<keyword evidence="2" id="KW-1185">Reference proteome</keyword>
<dbReference type="AlphaFoldDB" id="A0A9P7JIL0"/>
<dbReference type="GeneID" id="64626379"/>
<organism evidence="1 2">
    <name type="scientific">Suillus subaureus</name>
    <dbReference type="NCBI Taxonomy" id="48587"/>
    <lineage>
        <taxon>Eukaryota</taxon>
        <taxon>Fungi</taxon>
        <taxon>Dikarya</taxon>
        <taxon>Basidiomycota</taxon>
        <taxon>Agaricomycotina</taxon>
        <taxon>Agaricomycetes</taxon>
        <taxon>Agaricomycetidae</taxon>
        <taxon>Boletales</taxon>
        <taxon>Suillineae</taxon>
        <taxon>Suillaceae</taxon>
        <taxon>Suillus</taxon>
    </lineage>
</organism>
<comment type="caution">
    <text evidence="1">The sequence shown here is derived from an EMBL/GenBank/DDBJ whole genome shotgun (WGS) entry which is preliminary data.</text>
</comment>
<protein>
    <submittedName>
        <fullName evidence="1">Uncharacterized protein</fullName>
    </submittedName>
</protein>
<dbReference type="Proteomes" id="UP000807769">
    <property type="component" value="Unassembled WGS sequence"/>
</dbReference>
<proteinExistence type="predicted"/>
<name>A0A9P7JIL0_9AGAM</name>
<reference evidence="1" key="1">
    <citation type="journal article" date="2020" name="New Phytol.">
        <title>Comparative genomics reveals dynamic genome evolution in host specialist ectomycorrhizal fungi.</title>
        <authorList>
            <person name="Lofgren L.A."/>
            <person name="Nguyen N.H."/>
            <person name="Vilgalys R."/>
            <person name="Ruytinx J."/>
            <person name="Liao H.L."/>
            <person name="Branco S."/>
            <person name="Kuo A."/>
            <person name="LaButti K."/>
            <person name="Lipzen A."/>
            <person name="Andreopoulos W."/>
            <person name="Pangilinan J."/>
            <person name="Riley R."/>
            <person name="Hundley H."/>
            <person name="Na H."/>
            <person name="Barry K."/>
            <person name="Grigoriev I.V."/>
            <person name="Stajich J.E."/>
            <person name="Kennedy P.G."/>
        </authorList>
    </citation>
    <scope>NUCLEOTIDE SEQUENCE</scope>
    <source>
        <strain evidence="1">MN1</strain>
    </source>
</reference>
<sequence length="151" mass="16972">MNYAEYKPNTGVRTPTLLSSSFISPDETYDTSCMPTPSPPHSRIRQSRTAVYAKAYFVCWGHKAVMNSASRVAHAVCKLGKAPNMRGRLQIQPKVLANTRSGWAEELEEGSEDEEEEEEECVVDNAIYESQAMMSRIGCVKWVKMSLMFVL</sequence>
<gene>
    <name evidence="1" type="ORF">BJ212DRAFT_1295828</name>
</gene>
<evidence type="ECO:0000313" key="1">
    <source>
        <dbReference type="EMBL" id="KAG1824726.1"/>
    </source>
</evidence>
<dbReference type="RefSeq" id="XP_041198443.1">
    <property type="nucleotide sequence ID" value="XM_041332362.1"/>
</dbReference>